<keyword evidence="1" id="KW-0472">Membrane</keyword>
<protein>
    <recommendedName>
        <fullName evidence="4">DUF2231 domain-containing protein</fullName>
    </recommendedName>
</protein>
<proteinExistence type="predicted"/>
<keyword evidence="1" id="KW-1133">Transmembrane helix</keyword>
<reference evidence="3" key="1">
    <citation type="journal article" date="2019" name="Int. J. Syst. Evol. Microbiol.">
        <title>The Global Catalogue of Microorganisms (GCM) 10K type strain sequencing project: providing services to taxonomists for standard genome sequencing and annotation.</title>
        <authorList>
            <consortium name="The Broad Institute Genomics Platform"/>
            <consortium name="The Broad Institute Genome Sequencing Center for Infectious Disease"/>
            <person name="Wu L."/>
            <person name="Ma J."/>
        </authorList>
    </citation>
    <scope>NUCLEOTIDE SEQUENCE [LARGE SCALE GENOMIC DNA]</scope>
    <source>
        <strain evidence="3">NBRC 109019</strain>
    </source>
</reference>
<keyword evidence="1" id="KW-0812">Transmembrane</keyword>
<organism evidence="2 3">
    <name type="scientific">Agromyces marinus</name>
    <dbReference type="NCBI Taxonomy" id="1389020"/>
    <lineage>
        <taxon>Bacteria</taxon>
        <taxon>Bacillati</taxon>
        <taxon>Actinomycetota</taxon>
        <taxon>Actinomycetes</taxon>
        <taxon>Micrococcales</taxon>
        <taxon>Microbacteriaceae</taxon>
        <taxon>Agromyces</taxon>
    </lineage>
</organism>
<feature type="transmembrane region" description="Helical" evidence="1">
    <location>
        <begin position="46"/>
        <end position="71"/>
    </location>
</feature>
<evidence type="ECO:0000313" key="3">
    <source>
        <dbReference type="Proteomes" id="UP001321477"/>
    </source>
</evidence>
<feature type="transmembrane region" description="Helical" evidence="1">
    <location>
        <begin position="91"/>
        <end position="112"/>
    </location>
</feature>
<feature type="transmembrane region" description="Helical" evidence="1">
    <location>
        <begin position="124"/>
        <end position="149"/>
    </location>
</feature>
<evidence type="ECO:0000313" key="2">
    <source>
        <dbReference type="EMBL" id="BDZ56237.1"/>
    </source>
</evidence>
<accession>A0ABM8H5Y1</accession>
<dbReference type="Proteomes" id="UP001321477">
    <property type="component" value="Chromosome"/>
</dbReference>
<name>A0ABM8H5Y1_9MICO</name>
<evidence type="ECO:0000256" key="1">
    <source>
        <dbReference type="SAM" id="Phobius"/>
    </source>
</evidence>
<evidence type="ECO:0008006" key="4">
    <source>
        <dbReference type="Google" id="ProtNLM"/>
    </source>
</evidence>
<keyword evidence="3" id="KW-1185">Reference proteome</keyword>
<feature type="transmembrane region" description="Helical" evidence="1">
    <location>
        <begin position="12"/>
        <end position="39"/>
    </location>
</feature>
<sequence>MSDLLDFQVAGLPAHVLLVHAVVIGVPVFALLLILIAAWPAARRVLWLPALIGSILLLGLVLVTVSAGEWLADRVPETPLIEAHTDQGDDLTPWIVGMVAVAAFIGVVALLARRQGPGRRRPAVAVLAALSIVAAVVVGVGSVWTVVLIGEAGSRAVWEGSFSEDPLEER</sequence>
<gene>
    <name evidence="2" type="ORF">GCM10025870_33100</name>
</gene>
<dbReference type="RefSeq" id="WP_234659155.1">
    <property type="nucleotide sequence ID" value="NZ_AP027734.1"/>
</dbReference>
<dbReference type="EMBL" id="AP027734">
    <property type="protein sequence ID" value="BDZ56237.1"/>
    <property type="molecule type" value="Genomic_DNA"/>
</dbReference>